<proteinExistence type="predicted"/>
<keyword evidence="2" id="KW-1185">Reference proteome</keyword>
<dbReference type="EMBL" id="QGKV02002055">
    <property type="protein sequence ID" value="KAF3493208.1"/>
    <property type="molecule type" value="Genomic_DNA"/>
</dbReference>
<reference evidence="1 2" key="1">
    <citation type="journal article" date="2020" name="BMC Genomics">
        <title>Intraspecific diversification of the crop wild relative Brassica cretica Lam. using demographic model selection.</title>
        <authorList>
            <person name="Kioukis A."/>
            <person name="Michalopoulou V.A."/>
            <person name="Briers L."/>
            <person name="Pirintsos S."/>
            <person name="Studholme D.J."/>
            <person name="Pavlidis P."/>
            <person name="Sarris P.F."/>
        </authorList>
    </citation>
    <scope>NUCLEOTIDE SEQUENCE [LARGE SCALE GENOMIC DNA]</scope>
    <source>
        <strain evidence="2">cv. PFS-1207/04</strain>
    </source>
</reference>
<protein>
    <submittedName>
        <fullName evidence="1">Uncharacterized protein</fullName>
    </submittedName>
</protein>
<sequence length="108" mass="12430">MLYLADEDKLFLLSVEEDDADQCIRLLSFCKRHRQISNKHLETEYMIRPVHNTAKYVPPPNPSGCARTEPCNYFGRRGGKEPEALAGILLVDTLDMNFQRNMDQRCLG</sequence>
<organism evidence="1 2">
    <name type="scientific">Brassica cretica</name>
    <name type="common">Mustard</name>
    <dbReference type="NCBI Taxonomy" id="69181"/>
    <lineage>
        <taxon>Eukaryota</taxon>
        <taxon>Viridiplantae</taxon>
        <taxon>Streptophyta</taxon>
        <taxon>Embryophyta</taxon>
        <taxon>Tracheophyta</taxon>
        <taxon>Spermatophyta</taxon>
        <taxon>Magnoliopsida</taxon>
        <taxon>eudicotyledons</taxon>
        <taxon>Gunneridae</taxon>
        <taxon>Pentapetalae</taxon>
        <taxon>rosids</taxon>
        <taxon>malvids</taxon>
        <taxon>Brassicales</taxon>
        <taxon>Brassicaceae</taxon>
        <taxon>Brassiceae</taxon>
        <taxon>Brassica</taxon>
    </lineage>
</organism>
<name>A0ABQ7A6A8_BRACR</name>
<dbReference type="Proteomes" id="UP000266723">
    <property type="component" value="Unassembled WGS sequence"/>
</dbReference>
<gene>
    <name evidence="1" type="ORF">DY000_02058187</name>
</gene>
<evidence type="ECO:0000313" key="2">
    <source>
        <dbReference type="Proteomes" id="UP000266723"/>
    </source>
</evidence>
<comment type="caution">
    <text evidence="1">The sequence shown here is derived from an EMBL/GenBank/DDBJ whole genome shotgun (WGS) entry which is preliminary data.</text>
</comment>
<accession>A0ABQ7A6A8</accession>
<evidence type="ECO:0000313" key="1">
    <source>
        <dbReference type="EMBL" id="KAF3493208.1"/>
    </source>
</evidence>